<evidence type="ECO:0000256" key="8">
    <source>
        <dbReference type="SAM" id="MobiDB-lite"/>
    </source>
</evidence>
<dbReference type="InParanoid" id="A0A6P3YZ39"/>
<reference evidence="9" key="1">
    <citation type="submission" date="2025-05" db="UniProtKB">
        <authorList>
            <consortium name="RefSeq"/>
        </authorList>
    </citation>
    <scope>NUCLEOTIDE SEQUENCE [LARGE SCALE GENOMIC DNA]</scope>
</reference>
<dbReference type="InterPro" id="IPR037185">
    <property type="entry name" value="EmrE-like"/>
</dbReference>
<keyword evidence="3 7" id="KW-0813">Transport</keyword>
<dbReference type="GO" id="GO:0016020">
    <property type="term" value="C:membrane"/>
    <property type="evidence" value="ECO:0007669"/>
    <property type="project" value="UniProtKB-SubCell"/>
</dbReference>
<evidence type="ECO:0000313" key="9">
    <source>
        <dbReference type="Proteomes" id="UP001652623"/>
    </source>
</evidence>
<dbReference type="AlphaFoldDB" id="A0A6P3YZ39"/>
<feature type="transmembrane region" description="Helical" evidence="7">
    <location>
        <begin position="339"/>
        <end position="358"/>
    </location>
</feature>
<dbReference type="GO" id="GO:0005345">
    <property type="term" value="F:purine nucleobase transmembrane transporter activity"/>
    <property type="evidence" value="ECO:0007669"/>
    <property type="project" value="UniProtKB-UniRule"/>
</dbReference>
<dbReference type="GO" id="GO:0015211">
    <property type="term" value="F:purine nucleoside transmembrane transporter activity"/>
    <property type="evidence" value="ECO:0007669"/>
    <property type="project" value="UniProtKB-UniRule"/>
</dbReference>
<evidence type="ECO:0000256" key="1">
    <source>
        <dbReference type="ARBA" id="ARBA00004141"/>
    </source>
</evidence>
<keyword evidence="5 7" id="KW-1133">Transmembrane helix</keyword>
<dbReference type="SUPFAM" id="SSF103481">
    <property type="entry name" value="Multidrug resistance efflux transporter EmrE"/>
    <property type="match status" value="1"/>
</dbReference>
<dbReference type="RefSeq" id="XP_015869477.3">
    <property type="nucleotide sequence ID" value="XM_016013991.4"/>
</dbReference>
<dbReference type="KEGG" id="zju:107406765"/>
<name>A0A6P3YZ39_ZIZJJ</name>
<dbReference type="Proteomes" id="UP001652623">
    <property type="component" value="Chromosome 1"/>
</dbReference>
<evidence type="ECO:0000256" key="5">
    <source>
        <dbReference type="ARBA" id="ARBA00022989"/>
    </source>
</evidence>
<evidence type="ECO:0000256" key="7">
    <source>
        <dbReference type="RuleBase" id="RU368015"/>
    </source>
</evidence>
<evidence type="ECO:0000256" key="2">
    <source>
        <dbReference type="ARBA" id="ARBA00006213"/>
    </source>
</evidence>
<feature type="transmembrane region" description="Helical" evidence="7">
    <location>
        <begin position="107"/>
        <end position="127"/>
    </location>
</feature>
<dbReference type="FunCoup" id="A0A6P3YZ39">
    <property type="interactions" value="2"/>
</dbReference>
<organism evidence="9 10">
    <name type="scientific">Ziziphus jujuba</name>
    <name type="common">Chinese jujube</name>
    <name type="synonym">Ziziphus sativa</name>
    <dbReference type="NCBI Taxonomy" id="326968"/>
    <lineage>
        <taxon>Eukaryota</taxon>
        <taxon>Viridiplantae</taxon>
        <taxon>Streptophyta</taxon>
        <taxon>Embryophyta</taxon>
        <taxon>Tracheophyta</taxon>
        <taxon>Spermatophyta</taxon>
        <taxon>Magnoliopsida</taxon>
        <taxon>eudicotyledons</taxon>
        <taxon>Gunneridae</taxon>
        <taxon>Pentapetalae</taxon>
        <taxon>rosids</taxon>
        <taxon>fabids</taxon>
        <taxon>Rosales</taxon>
        <taxon>Rhamnaceae</taxon>
        <taxon>Paliureae</taxon>
        <taxon>Ziziphus</taxon>
    </lineage>
</organism>
<feature type="transmembrane region" description="Helical" evidence="7">
    <location>
        <begin position="199"/>
        <end position="219"/>
    </location>
</feature>
<dbReference type="PANTHER" id="PTHR31376">
    <property type="entry name" value="OS09G0467300 PROTEIN-RELATED"/>
    <property type="match status" value="1"/>
</dbReference>
<dbReference type="InterPro" id="IPR030182">
    <property type="entry name" value="PUP_plant"/>
</dbReference>
<comment type="subcellular location">
    <subcellularLocation>
        <location evidence="1 7">Membrane</location>
        <topology evidence="1 7">Multi-pass membrane protein</topology>
    </subcellularLocation>
</comment>
<dbReference type="PANTHER" id="PTHR31376:SF3">
    <property type="entry name" value="PURINE PERMEASE 4-RELATED"/>
    <property type="match status" value="1"/>
</dbReference>
<evidence type="ECO:0000256" key="4">
    <source>
        <dbReference type="ARBA" id="ARBA00022692"/>
    </source>
</evidence>
<evidence type="ECO:0000313" key="10">
    <source>
        <dbReference type="RefSeq" id="XP_015869477.3"/>
    </source>
</evidence>
<feature type="transmembrane region" description="Helical" evidence="7">
    <location>
        <begin position="70"/>
        <end position="95"/>
    </location>
</feature>
<sequence length="415" mass="46095">MDTLVHQISPPNFPKNQNPQHHHNHHHPSSPLDQQQHPQDQAGIGSVSSLLLAMNTNINNKPNNNNDKRYVPLLVVNYLCLFVGSVSSSLLSKYYFNHKGSSRWVSTWVQCAGFPLLLIPIFVPYHLLKFTERKPFTRFTPKITIISIFIGFLLGINNLLFSWGNSYLPVSTSSLLLSSQLAFNLILSVIIVKQRITFSNLNCVILLTLSSVLIALGSNNDKPQGLTRSKYFIGFFSTIGAGLLFALYLPLMEKLFRRVYCFEMVMEMQLVMEIAATVLATIGMALDGGFSEIRNESKKVFDKGEKVYWVTVFSNVVTWQLCFMGTAGMVFLTSSITGGICMTALMGMNVLGGVLVYGDEFGGVKAVSTVLCVWGFCSYVYGMYIKMRDDKRNNSSGATTATTTMEMVNNNDGGV</sequence>
<feature type="transmembrane region" description="Helical" evidence="7">
    <location>
        <begin position="173"/>
        <end position="192"/>
    </location>
</feature>
<keyword evidence="4 7" id="KW-0812">Transmembrane</keyword>
<dbReference type="Pfam" id="PF16913">
    <property type="entry name" value="PUNUT"/>
    <property type="match status" value="1"/>
</dbReference>
<reference evidence="10" key="2">
    <citation type="submission" date="2025-08" db="UniProtKB">
        <authorList>
            <consortium name="RefSeq"/>
        </authorList>
    </citation>
    <scope>IDENTIFICATION</scope>
    <source>
        <tissue evidence="10">Seedling</tissue>
    </source>
</reference>
<keyword evidence="9" id="KW-1185">Reference proteome</keyword>
<feature type="transmembrane region" description="Helical" evidence="7">
    <location>
        <begin position="231"/>
        <end position="249"/>
    </location>
</feature>
<evidence type="ECO:0000256" key="6">
    <source>
        <dbReference type="ARBA" id="ARBA00023136"/>
    </source>
</evidence>
<accession>A0A6P3YZ39</accession>
<evidence type="ECO:0000256" key="3">
    <source>
        <dbReference type="ARBA" id="ARBA00022448"/>
    </source>
</evidence>
<feature type="transmembrane region" description="Helical" evidence="7">
    <location>
        <begin position="307"/>
        <end position="332"/>
    </location>
</feature>
<gene>
    <name evidence="10" type="primary">LOC107406765</name>
</gene>
<comment type="similarity">
    <text evidence="2 7">Belongs to the purine permeases (TC 2.A.7.14) family.</text>
</comment>
<protein>
    <recommendedName>
        <fullName evidence="7">Probable purine permease</fullName>
    </recommendedName>
</protein>
<feature type="transmembrane region" description="Helical" evidence="7">
    <location>
        <begin position="270"/>
        <end position="287"/>
    </location>
</feature>
<proteinExistence type="inferred from homology"/>
<keyword evidence="6 7" id="KW-0472">Membrane</keyword>
<feature type="region of interest" description="Disordered" evidence="8">
    <location>
        <begin position="1"/>
        <end position="40"/>
    </location>
</feature>
<dbReference type="GeneID" id="107406765"/>
<feature type="transmembrane region" description="Helical" evidence="7">
    <location>
        <begin position="364"/>
        <end position="384"/>
    </location>
</feature>
<feature type="transmembrane region" description="Helical" evidence="7">
    <location>
        <begin position="139"/>
        <end position="161"/>
    </location>
</feature>